<dbReference type="Proteomes" id="UP000887013">
    <property type="component" value="Unassembled WGS sequence"/>
</dbReference>
<dbReference type="EMBL" id="BMAW01097829">
    <property type="protein sequence ID" value="GFS81810.1"/>
    <property type="molecule type" value="Genomic_DNA"/>
</dbReference>
<evidence type="ECO:0000313" key="1">
    <source>
        <dbReference type="EMBL" id="GFS81810.1"/>
    </source>
</evidence>
<protein>
    <submittedName>
        <fullName evidence="1">Uncharacterized protein</fullName>
    </submittedName>
</protein>
<name>A0A8X6MWN7_NEPPI</name>
<sequence>MIYEKVQIVRAETFSSFKERKIRACISRNADPINSQKVRIPPQNSGSALFQGVSVGQRLVLEAPTPRKQSKPIRLNIIACPGWLVEHFRTPDVMASYQNSVYFGALRERGCLREKNYDYESPSECGSSLDPYPSHSWGFAAK</sequence>
<organism evidence="1 2">
    <name type="scientific">Nephila pilipes</name>
    <name type="common">Giant wood spider</name>
    <name type="synonym">Nephila maculata</name>
    <dbReference type="NCBI Taxonomy" id="299642"/>
    <lineage>
        <taxon>Eukaryota</taxon>
        <taxon>Metazoa</taxon>
        <taxon>Ecdysozoa</taxon>
        <taxon>Arthropoda</taxon>
        <taxon>Chelicerata</taxon>
        <taxon>Arachnida</taxon>
        <taxon>Araneae</taxon>
        <taxon>Araneomorphae</taxon>
        <taxon>Entelegynae</taxon>
        <taxon>Araneoidea</taxon>
        <taxon>Nephilidae</taxon>
        <taxon>Nephila</taxon>
    </lineage>
</organism>
<reference evidence="1" key="1">
    <citation type="submission" date="2020-08" db="EMBL/GenBank/DDBJ databases">
        <title>Multicomponent nature underlies the extraordinary mechanical properties of spider dragline silk.</title>
        <authorList>
            <person name="Kono N."/>
            <person name="Nakamura H."/>
            <person name="Mori M."/>
            <person name="Yoshida Y."/>
            <person name="Ohtoshi R."/>
            <person name="Malay A.D."/>
            <person name="Moran D.A.P."/>
            <person name="Tomita M."/>
            <person name="Numata K."/>
            <person name="Arakawa K."/>
        </authorList>
    </citation>
    <scope>NUCLEOTIDE SEQUENCE</scope>
</reference>
<dbReference type="OrthoDB" id="10422960at2759"/>
<evidence type="ECO:0000313" key="2">
    <source>
        <dbReference type="Proteomes" id="UP000887013"/>
    </source>
</evidence>
<dbReference type="AlphaFoldDB" id="A0A8X6MWN7"/>
<gene>
    <name evidence="1" type="ORF">NPIL_200031</name>
</gene>
<keyword evidence="2" id="KW-1185">Reference proteome</keyword>
<accession>A0A8X6MWN7</accession>
<proteinExistence type="predicted"/>
<comment type="caution">
    <text evidence="1">The sequence shown here is derived from an EMBL/GenBank/DDBJ whole genome shotgun (WGS) entry which is preliminary data.</text>
</comment>